<proteinExistence type="predicted"/>
<dbReference type="PATRIC" id="fig|94132.3.peg.2415"/>
<dbReference type="Proteomes" id="UP000070433">
    <property type="component" value="Chromosome"/>
</dbReference>
<accession>A0A127JUC7</accession>
<organism evidence="1 2">
    <name type="scientific">Ramlibacter tataouinensis</name>
    <dbReference type="NCBI Taxonomy" id="94132"/>
    <lineage>
        <taxon>Bacteria</taxon>
        <taxon>Pseudomonadati</taxon>
        <taxon>Pseudomonadota</taxon>
        <taxon>Betaproteobacteria</taxon>
        <taxon>Burkholderiales</taxon>
        <taxon>Comamonadaceae</taxon>
        <taxon>Ramlibacter</taxon>
    </lineage>
</organism>
<dbReference type="OrthoDB" id="5396211at2"/>
<dbReference type="Gene3D" id="1.20.1270.360">
    <property type="match status" value="1"/>
</dbReference>
<dbReference type="InterPro" id="IPR005560">
    <property type="entry name" value="Csp_YhjQ"/>
</dbReference>
<dbReference type="InterPro" id="IPR044543">
    <property type="entry name" value="YHJQ-like"/>
</dbReference>
<dbReference type="PANTHER" id="PTHR37310">
    <property type="entry name" value="CYTOPLASMIC PROTEIN-RELATED"/>
    <property type="match status" value="1"/>
</dbReference>
<keyword evidence="2" id="KW-1185">Reference proteome</keyword>
<dbReference type="Pfam" id="PF03860">
    <property type="entry name" value="Csp"/>
    <property type="match status" value="1"/>
</dbReference>
<dbReference type="CDD" id="cd08026">
    <property type="entry name" value="DUF326"/>
    <property type="match status" value="1"/>
</dbReference>
<dbReference type="PANTHER" id="PTHR37310:SF1">
    <property type="entry name" value="CYTOPLASMIC PROTEIN"/>
    <property type="match status" value="1"/>
</dbReference>
<dbReference type="RefSeq" id="WP_061499739.1">
    <property type="nucleotide sequence ID" value="NZ_CP010951.1"/>
</dbReference>
<evidence type="ECO:0000313" key="1">
    <source>
        <dbReference type="EMBL" id="AMO23469.1"/>
    </source>
</evidence>
<reference evidence="1 2" key="1">
    <citation type="journal article" date="2014" name="Int. J. Syst. Evol. Microbiol.">
        <title>Ramlibacter solisilvae sp. nov., isolated from forest soil, and emended description of the genus Ramlibacter.</title>
        <authorList>
            <person name="Lee H.J."/>
            <person name="Lee S.H."/>
            <person name="Lee S.S."/>
            <person name="Lee J.S."/>
            <person name="Kim Y."/>
            <person name="Kim S.C."/>
            <person name="Jeon C.O."/>
        </authorList>
    </citation>
    <scope>NUCLEOTIDE SEQUENCE [LARGE SCALE GENOMIC DNA]</scope>
    <source>
        <strain evidence="1 2">5-10</strain>
    </source>
</reference>
<dbReference type="EMBL" id="CP010951">
    <property type="protein sequence ID" value="AMO23469.1"/>
    <property type="molecule type" value="Genomic_DNA"/>
</dbReference>
<dbReference type="AlphaFoldDB" id="A0A127JUC7"/>
<sequence>MSSDRLQRYLECIAACNACVVSCQHCASLCLQEPDVKMMTRCIALDFDCAEMCSVSVALMAGGSELADAMCGLCARACRMCAEECGKHSHDHCQQCAEACRVCAEACERVAV</sequence>
<name>A0A127JUC7_9BURK</name>
<evidence type="ECO:0000313" key="2">
    <source>
        <dbReference type="Proteomes" id="UP000070433"/>
    </source>
</evidence>
<gene>
    <name evidence="1" type="ORF">UC35_11865</name>
</gene>
<protein>
    <submittedName>
        <fullName evidence="1">Ferredoxin</fullName>
    </submittedName>
</protein>